<dbReference type="InterPro" id="IPR013579">
    <property type="entry name" value="FAST_2"/>
</dbReference>
<dbReference type="PROSITE" id="PS51286">
    <property type="entry name" value="RAP"/>
    <property type="match status" value="1"/>
</dbReference>
<evidence type="ECO:0000313" key="3">
    <source>
        <dbReference type="RefSeq" id="XP_015524499.2"/>
    </source>
</evidence>
<reference evidence="3" key="1">
    <citation type="submission" date="2025-08" db="UniProtKB">
        <authorList>
            <consortium name="RefSeq"/>
        </authorList>
    </citation>
    <scope>IDENTIFICATION</scope>
    <source>
        <tissue evidence="3">Thorax and Abdomen</tissue>
    </source>
</reference>
<gene>
    <name evidence="3" type="primary">LOC107227772</name>
</gene>
<dbReference type="InterPro" id="IPR013584">
    <property type="entry name" value="RAP"/>
</dbReference>
<proteinExistence type="predicted"/>
<sequence length="711" mass="82435">MHWIFASRNEGQNSVRDPKDPERLINASLKFTWEVQPFMQIHLCSDCKPYVGFNLASMSSDLKSPQILAACTTSCNLPQVQFYSAWKKANDASIRIFYEYEEGCDSDADNSQAKWDSVENRYAHRILEQRKAYKATIVYPPKGFENQIISTDEVDKLTRTNWRLESIAKLVESFRKISQYAFQNNENIYAEKYQLIMLTLATNCKIFSDEQLSHVLRSLMLWFIECSEQDSNFSHLYRVLDQECMARAENWSHSQLLLISDHWYRLRLIRKSNFMKHAIINLGNNVSDLSQSHLVQLLFYIGIARSGLVNFKEIQVRLNPLVYNLDVDELAIIALGFFKSQTPIRDRMLLTTMIKKTTQKIDVIEDISLAAMLKITRFSIHHNDLRHLCKLLECTIPQIPRLSMTCLSHVVLAAATKSLFYAELLNAATVRFYREMSKVRMKDINSLVFALSSFHYVPEKQPNILNAIIDELNASKREPEMKRYPDCLAKCLHSLSLLNKHPKNLIARVLDPKNIEKVYGSNVNIRREIFALDLDVETEMPDYSGPRLDMHSRESIAMMMTDPLPNFKGLQLNFSDYLMLDVIRICEEYLGSKKMVHVDHVLPQYYHPDIIVCLDDKKRPVPISSVLSKIPFGSVKRAPKIDADGTKWLAVVIGTRNALAKNTNRVLGHFCAKQRQLEYIGYDPFLIFWQDWSQLKNDEQKFKYLQCKVFC</sequence>
<accession>A0A6J0CEJ7</accession>
<dbReference type="AlphaFoldDB" id="A0A6J0CEJ7"/>
<keyword evidence="3" id="KW-0418">Kinase</keyword>
<dbReference type="GO" id="GO:0016301">
    <property type="term" value="F:kinase activity"/>
    <property type="evidence" value="ECO:0007669"/>
    <property type="project" value="UniProtKB-KW"/>
</dbReference>
<dbReference type="Proteomes" id="UP000829291">
    <property type="component" value="Chromosome 3"/>
</dbReference>
<organism evidence="3">
    <name type="scientific">Neodiprion lecontei</name>
    <name type="common">Redheaded pine sawfly</name>
    <dbReference type="NCBI Taxonomy" id="441921"/>
    <lineage>
        <taxon>Eukaryota</taxon>
        <taxon>Metazoa</taxon>
        <taxon>Ecdysozoa</taxon>
        <taxon>Arthropoda</taxon>
        <taxon>Hexapoda</taxon>
        <taxon>Insecta</taxon>
        <taxon>Pterygota</taxon>
        <taxon>Neoptera</taxon>
        <taxon>Endopterygota</taxon>
        <taxon>Hymenoptera</taxon>
        <taxon>Tenthredinoidea</taxon>
        <taxon>Diprionidae</taxon>
        <taxon>Diprioninae</taxon>
        <taxon>Neodiprion</taxon>
    </lineage>
</organism>
<dbReference type="OrthoDB" id="10064757at2759"/>
<keyword evidence="3" id="KW-0808">Transferase</keyword>
<dbReference type="FunCoup" id="A0A6J0CEJ7">
    <property type="interactions" value="605"/>
</dbReference>
<dbReference type="Pfam" id="PF08368">
    <property type="entry name" value="FAST_2"/>
    <property type="match status" value="1"/>
</dbReference>
<feature type="domain" description="RAP" evidence="1">
    <location>
        <begin position="649"/>
        <end position="707"/>
    </location>
</feature>
<dbReference type="GeneID" id="107227772"/>
<evidence type="ECO:0000259" key="1">
    <source>
        <dbReference type="PROSITE" id="PS51286"/>
    </source>
</evidence>
<dbReference type="SMART" id="SM00952">
    <property type="entry name" value="RAP"/>
    <property type="match status" value="1"/>
</dbReference>
<dbReference type="RefSeq" id="XP_015524499.2">
    <property type="nucleotide sequence ID" value="XM_015669013.2"/>
</dbReference>
<protein>
    <submittedName>
        <fullName evidence="3">FAST kinase domain-containing protein 5, mitochondrial</fullName>
    </submittedName>
</protein>
<evidence type="ECO:0000313" key="2">
    <source>
        <dbReference type="Proteomes" id="UP000829291"/>
    </source>
</evidence>
<keyword evidence="2" id="KW-1185">Reference proteome</keyword>
<dbReference type="KEGG" id="nlo:107227772"/>
<dbReference type="InParanoid" id="A0A6J0CEJ7"/>
<name>A0A6J0CEJ7_NEOLC</name>